<accession>A0A942UXS5</accession>
<evidence type="ECO:0000256" key="1">
    <source>
        <dbReference type="SAM" id="Phobius"/>
    </source>
</evidence>
<feature type="transmembrane region" description="Helical" evidence="1">
    <location>
        <begin position="68"/>
        <end position="85"/>
    </location>
</feature>
<keyword evidence="1" id="KW-0812">Transmembrane</keyword>
<organism evidence="2 3">
    <name type="scientific">Anaeromonas frigoriresistens</name>
    <dbReference type="NCBI Taxonomy" id="2683708"/>
    <lineage>
        <taxon>Bacteria</taxon>
        <taxon>Bacillati</taxon>
        <taxon>Bacillota</taxon>
        <taxon>Tissierellia</taxon>
        <taxon>Tissierellales</taxon>
        <taxon>Thermohalobacteraceae</taxon>
        <taxon>Anaeromonas</taxon>
    </lineage>
</organism>
<feature type="transmembrane region" description="Helical" evidence="1">
    <location>
        <begin position="94"/>
        <end position="113"/>
    </location>
</feature>
<dbReference type="AlphaFoldDB" id="A0A942UXS5"/>
<evidence type="ECO:0000313" key="2">
    <source>
        <dbReference type="EMBL" id="MBS4539545.1"/>
    </source>
</evidence>
<keyword evidence="1" id="KW-0472">Membrane</keyword>
<keyword evidence="3" id="KW-1185">Reference proteome</keyword>
<proteinExistence type="predicted"/>
<name>A0A942UXS5_9FIRM</name>
<feature type="transmembrane region" description="Helical" evidence="1">
    <location>
        <begin position="6"/>
        <end position="22"/>
    </location>
</feature>
<keyword evidence="1" id="KW-1133">Transmembrane helix</keyword>
<feature type="transmembrane region" description="Helical" evidence="1">
    <location>
        <begin position="29"/>
        <end position="48"/>
    </location>
</feature>
<dbReference type="RefSeq" id="WP_203367465.1">
    <property type="nucleotide sequence ID" value="NZ_WSFT01000051.1"/>
</dbReference>
<feature type="transmembrane region" description="Helical" evidence="1">
    <location>
        <begin position="125"/>
        <end position="143"/>
    </location>
</feature>
<sequence>MGYFGFILIILIIIILASMIILTKGIKFIDTFVVIMTALMALSFDMIYCKQLATYHYVSYDNSGINSLIVGLLVFPSIWIIFISYKPKSKVNTILYILLWSMILTVLEIYVTKPYNIVLYPKWEIIPWSPIVYVLSFVLLLGYRNFIYKKIN</sequence>
<comment type="caution">
    <text evidence="2">The sequence shown here is derived from an EMBL/GenBank/DDBJ whole genome shotgun (WGS) entry which is preliminary data.</text>
</comment>
<dbReference type="EMBL" id="WSFT01000051">
    <property type="protein sequence ID" value="MBS4539545.1"/>
    <property type="molecule type" value="Genomic_DNA"/>
</dbReference>
<evidence type="ECO:0000313" key="3">
    <source>
        <dbReference type="Proteomes" id="UP000724672"/>
    </source>
</evidence>
<dbReference type="Proteomes" id="UP000724672">
    <property type="component" value="Unassembled WGS sequence"/>
</dbReference>
<protein>
    <submittedName>
        <fullName evidence="2">Uncharacterized protein</fullName>
    </submittedName>
</protein>
<reference evidence="2" key="1">
    <citation type="submission" date="2019-12" db="EMBL/GenBank/DDBJ databases">
        <title>Clostridiaceae gen. nov. sp. nov., isolated from sediment in Xinjiang, China.</title>
        <authorList>
            <person name="Zhang R."/>
        </authorList>
    </citation>
    <scope>NUCLEOTIDE SEQUENCE</scope>
    <source>
        <strain evidence="2">D2Q-11</strain>
    </source>
</reference>
<gene>
    <name evidence="2" type="ORF">GOQ27_13800</name>
</gene>